<organism evidence="7 8">
    <name type="scientific">Prosthecobacter vanneervenii</name>
    <dbReference type="NCBI Taxonomy" id="48466"/>
    <lineage>
        <taxon>Bacteria</taxon>
        <taxon>Pseudomonadati</taxon>
        <taxon>Verrucomicrobiota</taxon>
        <taxon>Verrucomicrobiia</taxon>
        <taxon>Verrucomicrobiales</taxon>
        <taxon>Verrucomicrobiaceae</taxon>
        <taxon>Prosthecobacter</taxon>
    </lineage>
</organism>
<evidence type="ECO:0000256" key="3">
    <source>
        <dbReference type="ARBA" id="ARBA00022801"/>
    </source>
</evidence>
<dbReference type="GO" id="GO:0046872">
    <property type="term" value="F:metal ion binding"/>
    <property type="evidence" value="ECO:0007669"/>
    <property type="project" value="UniProtKB-KW"/>
</dbReference>
<dbReference type="AlphaFoldDB" id="A0A7W8DJT7"/>
<evidence type="ECO:0000259" key="6">
    <source>
        <dbReference type="Pfam" id="PF00884"/>
    </source>
</evidence>
<evidence type="ECO:0000313" key="8">
    <source>
        <dbReference type="Proteomes" id="UP000590740"/>
    </source>
</evidence>
<keyword evidence="8" id="KW-1185">Reference proteome</keyword>
<accession>A0A7W8DJT7</accession>
<comment type="similarity">
    <text evidence="1">Belongs to the sulfatase family.</text>
</comment>
<feature type="signal peptide" evidence="5">
    <location>
        <begin position="1"/>
        <end position="18"/>
    </location>
</feature>
<dbReference type="EMBL" id="JACHIG010000003">
    <property type="protein sequence ID" value="MBB5032360.1"/>
    <property type="molecule type" value="Genomic_DNA"/>
</dbReference>
<sequence>MKHLLALSFLACLGASSAAEPPPNIILMMGDDHGWEETGYNGHPHVKTPVLDDMAATCFRFENFYAAHPSCSPTRASFMTGRHPNRMGTFNPGFSIRPEEITIAKILAKAGYQCGHFGKWHLGPVKAESPTSPGAMGFHEWVSHDNFFEINPSLSRNGGPPEVIQGESSAVVIDEAIKFIDRARKEKQPFFTVVWFGSPHEPYSGLSEDLALYDDLPAKYKDKKVRLTSNETGGPTTRPQGEVLRERYAEITAMDRAIGTLRKHLAANGLRENTLLFYCGDNGTSPDASLFLPHRGVKGQVYEGGVLVPGLIEWPARIPKPRSTKARATTSDLLPTLCALTGQPLPDRPLDGMDLLPVIDGKASERPKPLWFWQFDTSHLQKAEPYIAPALQEGTTPLAKKAGGKATRDFSNFRHPQITDADYLGPRAIIDGRFKLVVHELKKGGAVKQELFDLFTDPAEKTDLSGQQPDTVKKLQSGLRDWQTSVLHSLTGADYQK</sequence>
<dbReference type="RefSeq" id="WP_184339289.1">
    <property type="nucleotide sequence ID" value="NZ_JACHIG010000003.1"/>
</dbReference>
<evidence type="ECO:0000256" key="5">
    <source>
        <dbReference type="SAM" id="SignalP"/>
    </source>
</evidence>
<proteinExistence type="inferred from homology"/>
<dbReference type="Gene3D" id="3.40.720.10">
    <property type="entry name" value="Alkaline Phosphatase, subunit A"/>
    <property type="match status" value="1"/>
</dbReference>
<gene>
    <name evidence="7" type="ORF">HNQ65_001937</name>
</gene>
<keyword evidence="3" id="KW-0378">Hydrolase</keyword>
<dbReference type="Proteomes" id="UP000590740">
    <property type="component" value="Unassembled WGS sequence"/>
</dbReference>
<comment type="caution">
    <text evidence="7">The sequence shown here is derived from an EMBL/GenBank/DDBJ whole genome shotgun (WGS) entry which is preliminary data.</text>
</comment>
<dbReference type="PANTHER" id="PTHR42693:SF53">
    <property type="entry name" value="ENDO-4-O-SULFATASE"/>
    <property type="match status" value="1"/>
</dbReference>
<dbReference type="InterPro" id="IPR024607">
    <property type="entry name" value="Sulfatase_CS"/>
</dbReference>
<keyword evidence="2" id="KW-0479">Metal-binding</keyword>
<evidence type="ECO:0000256" key="4">
    <source>
        <dbReference type="ARBA" id="ARBA00022837"/>
    </source>
</evidence>
<protein>
    <submittedName>
        <fullName evidence="7">Arylsulfatase A-like enzyme</fullName>
    </submittedName>
</protein>
<evidence type="ECO:0000256" key="1">
    <source>
        <dbReference type="ARBA" id="ARBA00008779"/>
    </source>
</evidence>
<dbReference type="InterPro" id="IPR050738">
    <property type="entry name" value="Sulfatase"/>
</dbReference>
<dbReference type="Pfam" id="PF00884">
    <property type="entry name" value="Sulfatase"/>
    <property type="match status" value="1"/>
</dbReference>
<dbReference type="InterPro" id="IPR000917">
    <property type="entry name" value="Sulfatase_N"/>
</dbReference>
<dbReference type="Gene3D" id="3.30.1120.10">
    <property type="match status" value="1"/>
</dbReference>
<dbReference type="PANTHER" id="PTHR42693">
    <property type="entry name" value="ARYLSULFATASE FAMILY MEMBER"/>
    <property type="match status" value="1"/>
</dbReference>
<keyword evidence="4" id="KW-0106">Calcium</keyword>
<dbReference type="PROSITE" id="PS00523">
    <property type="entry name" value="SULFATASE_1"/>
    <property type="match status" value="1"/>
</dbReference>
<feature type="domain" description="Sulfatase N-terminal" evidence="6">
    <location>
        <begin position="23"/>
        <end position="342"/>
    </location>
</feature>
<dbReference type="SUPFAM" id="SSF53649">
    <property type="entry name" value="Alkaline phosphatase-like"/>
    <property type="match status" value="1"/>
</dbReference>
<evidence type="ECO:0000313" key="7">
    <source>
        <dbReference type="EMBL" id="MBB5032360.1"/>
    </source>
</evidence>
<dbReference type="InterPro" id="IPR017850">
    <property type="entry name" value="Alkaline_phosphatase_core_sf"/>
</dbReference>
<feature type="chain" id="PRO_5031128470" evidence="5">
    <location>
        <begin position="19"/>
        <end position="497"/>
    </location>
</feature>
<name>A0A7W8DJT7_9BACT</name>
<keyword evidence="5" id="KW-0732">Signal</keyword>
<evidence type="ECO:0000256" key="2">
    <source>
        <dbReference type="ARBA" id="ARBA00022723"/>
    </source>
</evidence>
<reference evidence="7 8" key="1">
    <citation type="submission" date="2020-08" db="EMBL/GenBank/DDBJ databases">
        <title>Genomic Encyclopedia of Type Strains, Phase IV (KMG-IV): sequencing the most valuable type-strain genomes for metagenomic binning, comparative biology and taxonomic classification.</title>
        <authorList>
            <person name="Goeker M."/>
        </authorList>
    </citation>
    <scope>NUCLEOTIDE SEQUENCE [LARGE SCALE GENOMIC DNA]</scope>
    <source>
        <strain evidence="7 8">DSM 12252</strain>
    </source>
</reference>
<dbReference type="GO" id="GO:0004065">
    <property type="term" value="F:arylsulfatase activity"/>
    <property type="evidence" value="ECO:0007669"/>
    <property type="project" value="TreeGrafter"/>
</dbReference>